<feature type="region of interest" description="Disordered" evidence="1">
    <location>
        <begin position="1"/>
        <end position="83"/>
    </location>
</feature>
<sequence>MGAHPGEGFPPVGEFLQLGPDLEVGGEPSLEEDNGQEEQEDNREKAAEGNNPPLHGAASSGAPEAGREADGRVMGIQPSFVRE</sequence>
<reference evidence="2" key="1">
    <citation type="submission" date="2019-08" db="EMBL/GenBank/DDBJ databases">
        <authorList>
            <person name="Kucharzyk K."/>
            <person name="Murdoch R.W."/>
            <person name="Higgins S."/>
            <person name="Loffler F."/>
        </authorList>
    </citation>
    <scope>NUCLEOTIDE SEQUENCE</scope>
</reference>
<feature type="compositionally biased region" description="Acidic residues" evidence="1">
    <location>
        <begin position="29"/>
        <end position="41"/>
    </location>
</feature>
<protein>
    <submittedName>
        <fullName evidence="2">Uncharacterized protein</fullName>
    </submittedName>
</protein>
<evidence type="ECO:0000313" key="2">
    <source>
        <dbReference type="EMBL" id="MPM17981.1"/>
    </source>
</evidence>
<dbReference type="EMBL" id="VSSQ01002898">
    <property type="protein sequence ID" value="MPM17981.1"/>
    <property type="molecule type" value="Genomic_DNA"/>
</dbReference>
<proteinExistence type="predicted"/>
<organism evidence="2">
    <name type="scientific">bioreactor metagenome</name>
    <dbReference type="NCBI Taxonomy" id="1076179"/>
    <lineage>
        <taxon>unclassified sequences</taxon>
        <taxon>metagenomes</taxon>
        <taxon>ecological metagenomes</taxon>
    </lineage>
</organism>
<name>A0A644XQD4_9ZZZZ</name>
<gene>
    <name evidence="2" type="ORF">SDC9_64382</name>
</gene>
<evidence type="ECO:0000256" key="1">
    <source>
        <dbReference type="SAM" id="MobiDB-lite"/>
    </source>
</evidence>
<comment type="caution">
    <text evidence="2">The sequence shown here is derived from an EMBL/GenBank/DDBJ whole genome shotgun (WGS) entry which is preliminary data.</text>
</comment>
<accession>A0A644XQD4</accession>
<dbReference type="AlphaFoldDB" id="A0A644XQD4"/>